<dbReference type="PIRSF" id="PIRSF020565">
    <property type="entry name" value="3Ho_Ac_ACP_DH_prd"/>
    <property type="match status" value="1"/>
</dbReference>
<dbReference type="EMBL" id="BNCK01000006">
    <property type="protein sequence ID" value="GHF97092.1"/>
    <property type="molecule type" value="Genomic_DNA"/>
</dbReference>
<name>A0A919BK46_9GAMM</name>
<dbReference type="RefSeq" id="WP_189771461.1">
    <property type="nucleotide sequence ID" value="NZ_BNCK01000006.1"/>
</dbReference>
<protein>
    <submittedName>
        <fullName evidence="1">Thioester dehydrase</fullName>
    </submittedName>
</protein>
<organism evidence="1 2">
    <name type="scientific">Thalassotalea marina</name>
    <dbReference type="NCBI Taxonomy" id="1673741"/>
    <lineage>
        <taxon>Bacteria</taxon>
        <taxon>Pseudomonadati</taxon>
        <taxon>Pseudomonadota</taxon>
        <taxon>Gammaproteobacteria</taxon>
        <taxon>Alteromonadales</taxon>
        <taxon>Colwelliaceae</taxon>
        <taxon>Thalassotalea</taxon>
    </lineage>
</organism>
<dbReference type="Pfam" id="PF22817">
    <property type="entry name" value="ApeP-like"/>
    <property type="match status" value="1"/>
</dbReference>
<evidence type="ECO:0000313" key="2">
    <source>
        <dbReference type="Proteomes" id="UP000623842"/>
    </source>
</evidence>
<accession>A0A919BK46</accession>
<keyword evidence="2" id="KW-1185">Reference proteome</keyword>
<comment type="caution">
    <text evidence="1">The sequence shown here is derived from an EMBL/GenBank/DDBJ whole genome shotgun (WGS) entry which is preliminary data.</text>
</comment>
<proteinExistence type="predicted"/>
<gene>
    <name evidence="1" type="ORF">GCM10017161_26510</name>
</gene>
<reference evidence="1" key="1">
    <citation type="journal article" date="2014" name="Int. J. Syst. Evol. Microbiol.">
        <title>Complete genome sequence of Corynebacterium casei LMG S-19264T (=DSM 44701T), isolated from a smear-ripened cheese.</title>
        <authorList>
            <consortium name="US DOE Joint Genome Institute (JGI-PGF)"/>
            <person name="Walter F."/>
            <person name="Albersmeier A."/>
            <person name="Kalinowski J."/>
            <person name="Ruckert C."/>
        </authorList>
    </citation>
    <scope>NUCLEOTIDE SEQUENCE</scope>
    <source>
        <strain evidence="1">KCTC 42731</strain>
    </source>
</reference>
<dbReference type="SUPFAM" id="SSF54637">
    <property type="entry name" value="Thioesterase/thiol ester dehydrase-isomerase"/>
    <property type="match status" value="1"/>
</dbReference>
<dbReference type="Gene3D" id="3.10.129.10">
    <property type="entry name" value="Hotdog Thioesterase"/>
    <property type="match status" value="1"/>
</dbReference>
<reference evidence="1" key="2">
    <citation type="submission" date="2020-09" db="EMBL/GenBank/DDBJ databases">
        <authorList>
            <person name="Sun Q."/>
            <person name="Kim S."/>
        </authorList>
    </citation>
    <scope>NUCLEOTIDE SEQUENCE</scope>
    <source>
        <strain evidence="1">KCTC 42731</strain>
    </source>
</reference>
<dbReference type="CDD" id="cd01289">
    <property type="entry name" value="FabA_like"/>
    <property type="match status" value="1"/>
</dbReference>
<dbReference type="InterPro" id="IPR016776">
    <property type="entry name" value="ApeP-like_dehydratase"/>
</dbReference>
<dbReference type="InterPro" id="IPR029069">
    <property type="entry name" value="HotDog_dom_sf"/>
</dbReference>
<dbReference type="Proteomes" id="UP000623842">
    <property type="component" value="Unassembled WGS sequence"/>
</dbReference>
<dbReference type="AlphaFoldDB" id="A0A919BK46"/>
<sequence>MKNYAIEEVIAHREPMILLSRLTHYTADSATCEVDILPTSPFYQEQLQGVPSYIGIEYMAQTIAAFAGANALDKDKKIDIGFLLGSRKYQTFQPAFELGESYQVHVEELYRDDSGLTVFECKIERENQVIAQAKVNAFQPENPIAFLKEQ</sequence>
<evidence type="ECO:0000313" key="1">
    <source>
        <dbReference type="EMBL" id="GHF97092.1"/>
    </source>
</evidence>